<evidence type="ECO:0000256" key="1">
    <source>
        <dbReference type="SAM" id="SignalP"/>
    </source>
</evidence>
<proteinExistence type="predicted"/>
<sequence>MPFLKVLAPVLLITYGNISRSSAVCTSDSHINKLQFSLVRNCQRSAMPAIAYKNTLTLKDCMHEAKLARGLALNFGAYTRHMQMKKDIVETNTKLEQITRPNTNNSNENRQSVWHKPQLHFNCHILACPENITMRSVVNDSRYDYYSLYGEPIGAKFLKFHFITFYGTIFLYITATENYACIPQVGLFQFQATKTNFLNATQLCNNATASGGVAVLAHVASAQRTDAFAELLRETNEQARQMYGQQHSLAYVGLQFNRSYSSQTIEYLNMEKEPLHCFQFVAWAPGHPRTSANFANISCIAITIERTWLTVDCERELPSICEIYTSRSILNETSITAGTCSPGSYS</sequence>
<dbReference type="SUPFAM" id="SSF56436">
    <property type="entry name" value="C-type lectin-like"/>
    <property type="match status" value="1"/>
</dbReference>
<comment type="caution">
    <text evidence="3">The sequence shown here is derived from an EMBL/GenBank/DDBJ whole genome shotgun (WGS) entry which is preliminary data.</text>
</comment>
<protein>
    <submittedName>
        <fullName evidence="3">(Mediterranean fruit fly) hypothetical protein</fullName>
    </submittedName>
</protein>
<dbReference type="InterPro" id="IPR016186">
    <property type="entry name" value="C-type_lectin-like/link_sf"/>
</dbReference>
<dbReference type="CDD" id="cd00037">
    <property type="entry name" value="CLECT"/>
    <property type="match status" value="1"/>
</dbReference>
<feature type="signal peptide" evidence="1">
    <location>
        <begin position="1"/>
        <end position="23"/>
    </location>
</feature>
<gene>
    <name evidence="3" type="ORF">CCAP1982_LOCUS22813</name>
</gene>
<dbReference type="Proteomes" id="UP000606786">
    <property type="component" value="Unassembled WGS sequence"/>
</dbReference>
<dbReference type="InterPro" id="IPR001304">
    <property type="entry name" value="C-type_lectin-like"/>
</dbReference>
<dbReference type="InterPro" id="IPR016187">
    <property type="entry name" value="CTDL_fold"/>
</dbReference>
<dbReference type="PROSITE" id="PS50041">
    <property type="entry name" value="C_TYPE_LECTIN_2"/>
    <property type="match status" value="1"/>
</dbReference>
<organism evidence="3 4">
    <name type="scientific">Ceratitis capitata</name>
    <name type="common">Mediterranean fruit fly</name>
    <name type="synonym">Tephritis capitata</name>
    <dbReference type="NCBI Taxonomy" id="7213"/>
    <lineage>
        <taxon>Eukaryota</taxon>
        <taxon>Metazoa</taxon>
        <taxon>Ecdysozoa</taxon>
        <taxon>Arthropoda</taxon>
        <taxon>Hexapoda</taxon>
        <taxon>Insecta</taxon>
        <taxon>Pterygota</taxon>
        <taxon>Neoptera</taxon>
        <taxon>Endopterygota</taxon>
        <taxon>Diptera</taxon>
        <taxon>Brachycera</taxon>
        <taxon>Muscomorpha</taxon>
        <taxon>Tephritoidea</taxon>
        <taxon>Tephritidae</taxon>
        <taxon>Ceratitis</taxon>
        <taxon>Ceratitis</taxon>
    </lineage>
</organism>
<evidence type="ECO:0000313" key="3">
    <source>
        <dbReference type="EMBL" id="CAD7014846.1"/>
    </source>
</evidence>
<evidence type="ECO:0000313" key="4">
    <source>
        <dbReference type="Proteomes" id="UP000606786"/>
    </source>
</evidence>
<name>A0A811VHD3_CERCA</name>
<feature type="domain" description="C-type lectin" evidence="2">
    <location>
        <begin position="188"/>
        <end position="322"/>
    </location>
</feature>
<reference evidence="3" key="1">
    <citation type="submission" date="2020-11" db="EMBL/GenBank/DDBJ databases">
        <authorList>
            <person name="Whitehead M."/>
        </authorList>
    </citation>
    <scope>NUCLEOTIDE SEQUENCE</scope>
    <source>
        <strain evidence="3">EGII</strain>
    </source>
</reference>
<dbReference type="OrthoDB" id="8066719at2759"/>
<keyword evidence="4" id="KW-1185">Reference proteome</keyword>
<dbReference type="AlphaFoldDB" id="A0A811VHD3"/>
<dbReference type="EMBL" id="CAJHJT010000056">
    <property type="protein sequence ID" value="CAD7014846.1"/>
    <property type="molecule type" value="Genomic_DNA"/>
</dbReference>
<accession>A0A811VHD3</accession>
<keyword evidence="1" id="KW-0732">Signal</keyword>
<feature type="chain" id="PRO_5032827478" evidence="1">
    <location>
        <begin position="24"/>
        <end position="346"/>
    </location>
</feature>
<dbReference type="Gene3D" id="3.10.100.10">
    <property type="entry name" value="Mannose-Binding Protein A, subunit A"/>
    <property type="match status" value="1"/>
</dbReference>
<evidence type="ECO:0000259" key="2">
    <source>
        <dbReference type="PROSITE" id="PS50041"/>
    </source>
</evidence>